<dbReference type="AlphaFoldDB" id="A0A1Y1XQ65"/>
<feature type="transmembrane region" description="Helical" evidence="1">
    <location>
        <begin position="32"/>
        <end position="55"/>
    </location>
</feature>
<keyword evidence="1" id="KW-0472">Membrane</keyword>
<feature type="chain" id="PRO_5010993725" evidence="2">
    <location>
        <begin position="23"/>
        <end position="100"/>
    </location>
</feature>
<evidence type="ECO:0000313" key="3">
    <source>
        <dbReference type="EMBL" id="ORX87656.1"/>
    </source>
</evidence>
<organism evidence="3 4">
    <name type="scientific">Anaeromyces robustus</name>
    <dbReference type="NCBI Taxonomy" id="1754192"/>
    <lineage>
        <taxon>Eukaryota</taxon>
        <taxon>Fungi</taxon>
        <taxon>Fungi incertae sedis</taxon>
        <taxon>Chytridiomycota</taxon>
        <taxon>Chytridiomycota incertae sedis</taxon>
        <taxon>Neocallimastigomycetes</taxon>
        <taxon>Neocallimastigales</taxon>
        <taxon>Neocallimastigaceae</taxon>
        <taxon>Anaeromyces</taxon>
    </lineage>
</organism>
<evidence type="ECO:0000313" key="4">
    <source>
        <dbReference type="Proteomes" id="UP000193944"/>
    </source>
</evidence>
<gene>
    <name evidence="3" type="ORF">BCR32DRAFT_264077</name>
</gene>
<feature type="signal peptide" evidence="2">
    <location>
        <begin position="1"/>
        <end position="22"/>
    </location>
</feature>
<keyword evidence="2" id="KW-0732">Signal</keyword>
<keyword evidence="1" id="KW-0812">Transmembrane</keyword>
<evidence type="ECO:0000256" key="2">
    <source>
        <dbReference type="SAM" id="SignalP"/>
    </source>
</evidence>
<keyword evidence="1" id="KW-1133">Transmembrane helix</keyword>
<accession>A0A1Y1XQ65</accession>
<keyword evidence="4" id="KW-1185">Reference proteome</keyword>
<name>A0A1Y1XQ65_9FUNG</name>
<evidence type="ECO:0000256" key="1">
    <source>
        <dbReference type="SAM" id="Phobius"/>
    </source>
</evidence>
<dbReference type="EMBL" id="MCFG01000006">
    <property type="protein sequence ID" value="ORX87656.1"/>
    <property type="molecule type" value="Genomic_DNA"/>
</dbReference>
<sequence>MFSKKRLLITIFLLVLIEFVYGQSYKPPALGIGWGTLLLTVSFFLIAAVWLLTIYSNNFNNIVIYTSIFYISLFLFLMSIPTKPIEYESSKSSSSNDIYF</sequence>
<feature type="transmembrane region" description="Helical" evidence="1">
    <location>
        <begin position="62"/>
        <end position="80"/>
    </location>
</feature>
<dbReference type="OrthoDB" id="2144321at2759"/>
<reference evidence="3 4" key="1">
    <citation type="submission" date="2016-08" db="EMBL/GenBank/DDBJ databases">
        <title>A Parts List for Fungal Cellulosomes Revealed by Comparative Genomics.</title>
        <authorList>
            <consortium name="DOE Joint Genome Institute"/>
            <person name="Haitjema C.H."/>
            <person name="Gilmore S.P."/>
            <person name="Henske J.K."/>
            <person name="Solomon K.V."/>
            <person name="De Groot R."/>
            <person name="Kuo A."/>
            <person name="Mondo S.J."/>
            <person name="Salamov A.A."/>
            <person name="Labutti K."/>
            <person name="Zhao Z."/>
            <person name="Chiniquy J."/>
            <person name="Barry K."/>
            <person name="Brewer H.M."/>
            <person name="Purvine S.O."/>
            <person name="Wright A.T."/>
            <person name="Boxma B."/>
            <person name="Van Alen T."/>
            <person name="Hackstein J.H."/>
            <person name="Baker S.E."/>
            <person name="Grigoriev I.V."/>
            <person name="O'Malley M.A."/>
        </authorList>
    </citation>
    <scope>NUCLEOTIDE SEQUENCE [LARGE SCALE GENOMIC DNA]</scope>
    <source>
        <strain evidence="3 4">S4</strain>
    </source>
</reference>
<dbReference type="Proteomes" id="UP000193944">
    <property type="component" value="Unassembled WGS sequence"/>
</dbReference>
<protein>
    <submittedName>
        <fullName evidence="3">Uncharacterized protein</fullName>
    </submittedName>
</protein>
<proteinExistence type="predicted"/>
<reference evidence="3 4" key="2">
    <citation type="submission" date="2016-08" db="EMBL/GenBank/DDBJ databases">
        <title>Pervasive Adenine N6-methylation of Active Genes in Fungi.</title>
        <authorList>
            <consortium name="DOE Joint Genome Institute"/>
            <person name="Mondo S.J."/>
            <person name="Dannebaum R.O."/>
            <person name="Kuo R.C."/>
            <person name="Labutti K."/>
            <person name="Haridas S."/>
            <person name="Kuo A."/>
            <person name="Salamov A."/>
            <person name="Ahrendt S.R."/>
            <person name="Lipzen A."/>
            <person name="Sullivan W."/>
            <person name="Andreopoulos W.B."/>
            <person name="Clum A."/>
            <person name="Lindquist E."/>
            <person name="Daum C."/>
            <person name="Ramamoorthy G.K."/>
            <person name="Gryganskyi A."/>
            <person name="Culley D."/>
            <person name="Magnuson J.K."/>
            <person name="James T.Y."/>
            <person name="O'Malley M.A."/>
            <person name="Stajich J.E."/>
            <person name="Spatafora J.W."/>
            <person name="Visel A."/>
            <person name="Grigoriev I.V."/>
        </authorList>
    </citation>
    <scope>NUCLEOTIDE SEQUENCE [LARGE SCALE GENOMIC DNA]</scope>
    <source>
        <strain evidence="3 4">S4</strain>
    </source>
</reference>
<comment type="caution">
    <text evidence="3">The sequence shown here is derived from an EMBL/GenBank/DDBJ whole genome shotgun (WGS) entry which is preliminary data.</text>
</comment>